<proteinExistence type="predicted"/>
<feature type="transmembrane region" description="Helical" evidence="1">
    <location>
        <begin position="76"/>
        <end position="95"/>
    </location>
</feature>
<dbReference type="PANTHER" id="PTHR36974:SF1">
    <property type="entry name" value="DOXX FAMILY MEMBRANE PROTEIN"/>
    <property type="match status" value="1"/>
</dbReference>
<dbReference type="RefSeq" id="WP_154788320.1">
    <property type="nucleotide sequence ID" value="NZ_WMBB01000006.1"/>
</dbReference>
<dbReference type="EMBL" id="WMBB01000006">
    <property type="protein sequence ID" value="MTE13837.1"/>
    <property type="molecule type" value="Genomic_DNA"/>
</dbReference>
<keyword evidence="3" id="KW-1185">Reference proteome</keyword>
<keyword evidence="1" id="KW-0812">Transmembrane</keyword>
<evidence type="ECO:0000313" key="2">
    <source>
        <dbReference type="EMBL" id="MTE13837.1"/>
    </source>
</evidence>
<sequence length="173" mass="18383">MFETLLLCAIPTLALRLLGAFGVTRFATWQSSAAHGLAFMLVMTGTAHFVPDSVTVMPHHSDLVAMVPSFVPFPDFTVYATGVLEYLGALGLVLAPTRRLAGLALALLFVLLLPANIHAAVDNVPFNGEPATPLWFRVPEQLVYIAVALFAALGAARVAGVARRTPVRAGESM</sequence>
<gene>
    <name evidence="2" type="ORF">GLP40_13780</name>
</gene>
<name>A0A6I3KW65_9NOCA</name>
<feature type="transmembrane region" description="Helical" evidence="1">
    <location>
        <begin position="141"/>
        <end position="159"/>
    </location>
</feature>
<reference evidence="2 3" key="1">
    <citation type="submission" date="2019-11" db="EMBL/GenBank/DDBJ databases">
        <title>Nocardia sp. nov. CT2-14 isolated from soil.</title>
        <authorList>
            <person name="Kanchanasin P."/>
            <person name="Tanasupawat S."/>
            <person name="Yuki M."/>
            <person name="Kudo T."/>
        </authorList>
    </citation>
    <scope>NUCLEOTIDE SEQUENCE [LARGE SCALE GENOMIC DNA]</scope>
    <source>
        <strain evidence="2 3">CT2-14</strain>
    </source>
</reference>
<dbReference type="PANTHER" id="PTHR36974">
    <property type="entry name" value="MEMBRANE PROTEIN-RELATED"/>
    <property type="match status" value="1"/>
</dbReference>
<accession>A0A6I3KW65</accession>
<organism evidence="2 3">
    <name type="scientific">Nocardia aurantiaca</name>
    <dbReference type="NCBI Taxonomy" id="2675850"/>
    <lineage>
        <taxon>Bacteria</taxon>
        <taxon>Bacillati</taxon>
        <taxon>Actinomycetota</taxon>
        <taxon>Actinomycetes</taxon>
        <taxon>Mycobacteriales</taxon>
        <taxon>Nocardiaceae</taxon>
        <taxon>Nocardia</taxon>
    </lineage>
</organism>
<evidence type="ECO:0008006" key="4">
    <source>
        <dbReference type="Google" id="ProtNLM"/>
    </source>
</evidence>
<dbReference type="AlphaFoldDB" id="A0A6I3KW65"/>
<protein>
    <recommendedName>
        <fullName evidence="4">DoxX family membrane protein</fullName>
    </recommendedName>
</protein>
<feature type="transmembrane region" description="Helical" evidence="1">
    <location>
        <begin position="102"/>
        <end position="121"/>
    </location>
</feature>
<dbReference type="Proteomes" id="UP000432464">
    <property type="component" value="Unassembled WGS sequence"/>
</dbReference>
<evidence type="ECO:0000256" key="1">
    <source>
        <dbReference type="SAM" id="Phobius"/>
    </source>
</evidence>
<comment type="caution">
    <text evidence="2">The sequence shown here is derived from an EMBL/GenBank/DDBJ whole genome shotgun (WGS) entry which is preliminary data.</text>
</comment>
<keyword evidence="1" id="KW-1133">Transmembrane helix</keyword>
<evidence type="ECO:0000313" key="3">
    <source>
        <dbReference type="Proteomes" id="UP000432464"/>
    </source>
</evidence>
<keyword evidence="1" id="KW-0472">Membrane</keyword>